<sequence length="298" mass="29823">MHQLTHVHPHIAVDQAALVTVAGRIALFVALHIDLDDIAFHRHLDPEGPGHVDARAIVHQAAQPGTDGHLAAGGQGQGALLEMHGAAADHLHPRLLGAVDDLAQVVEAARGIVAADPIHTLPRGLALAVQGLAVVEQHGGDAALAETDRAAGVAGRVEQVDAAAPVNRSAGKGHAILAHGMASQGDITACRLDQSVVDHAAAAAAGLQAAGDLVATGGGEGVGLGAPAPADVEVVTGGKRCLALGCDDLAFVVHLAAQQQHIAAALGGGGWGAGLQLRATLHHDLAAGLARVRGTARR</sequence>
<dbReference type="AlphaFoldDB" id="A0A2A2M3Q6"/>
<reference evidence="1 2" key="1">
    <citation type="journal article" date="2017" name="Curr. Biol.">
        <title>Genome architecture and evolution of a unichromosomal asexual nematode.</title>
        <authorList>
            <person name="Fradin H."/>
            <person name="Zegar C."/>
            <person name="Gutwein M."/>
            <person name="Lucas J."/>
            <person name="Kovtun M."/>
            <person name="Corcoran D."/>
            <person name="Baugh L.R."/>
            <person name="Kiontke K."/>
            <person name="Gunsalus K."/>
            <person name="Fitch D.H."/>
            <person name="Piano F."/>
        </authorList>
    </citation>
    <scope>NUCLEOTIDE SEQUENCE [LARGE SCALE GENOMIC DNA]</scope>
    <source>
        <strain evidence="1">PF1309</strain>
    </source>
</reference>
<dbReference type="EMBL" id="LIAE01005737">
    <property type="protein sequence ID" value="PAV93090.1"/>
    <property type="molecule type" value="Genomic_DNA"/>
</dbReference>
<proteinExistence type="predicted"/>
<dbReference type="Proteomes" id="UP000218231">
    <property type="component" value="Unassembled WGS sequence"/>
</dbReference>
<accession>A0A2A2M3Q6</accession>
<gene>
    <name evidence="1" type="ORF">WR25_24150</name>
</gene>
<comment type="caution">
    <text evidence="1">The sequence shown here is derived from an EMBL/GenBank/DDBJ whole genome shotgun (WGS) entry which is preliminary data.</text>
</comment>
<name>A0A2A2M3Q6_9BILA</name>
<protein>
    <submittedName>
        <fullName evidence="1">Uncharacterized protein</fullName>
    </submittedName>
</protein>
<organism evidence="1 2">
    <name type="scientific">Diploscapter pachys</name>
    <dbReference type="NCBI Taxonomy" id="2018661"/>
    <lineage>
        <taxon>Eukaryota</taxon>
        <taxon>Metazoa</taxon>
        <taxon>Ecdysozoa</taxon>
        <taxon>Nematoda</taxon>
        <taxon>Chromadorea</taxon>
        <taxon>Rhabditida</taxon>
        <taxon>Rhabditina</taxon>
        <taxon>Rhabditomorpha</taxon>
        <taxon>Rhabditoidea</taxon>
        <taxon>Rhabditidae</taxon>
        <taxon>Diploscapter</taxon>
    </lineage>
</organism>
<evidence type="ECO:0000313" key="2">
    <source>
        <dbReference type="Proteomes" id="UP000218231"/>
    </source>
</evidence>
<evidence type="ECO:0000313" key="1">
    <source>
        <dbReference type="EMBL" id="PAV93090.1"/>
    </source>
</evidence>
<keyword evidence="2" id="KW-1185">Reference proteome</keyword>